<sequence length="148" mass="15847">MRRSKADVERYIASVQGSTPSPREVSGSRRDLLSRPGPAAASRGSGVMAPDKRCSVARSLEALAGQRGPVGGVALPSAEESWRDRGGPALSLSPGLFRTVLARGPTLALAFWPCRVLYPAGFFPSPGHLLYMLRRRSYLLGLVEPSED</sequence>
<evidence type="ECO:0000313" key="3">
    <source>
        <dbReference type="Proteomes" id="UP001266305"/>
    </source>
</evidence>
<keyword evidence="3" id="KW-1185">Reference proteome</keyword>
<name>A0ABQ9U7Y6_SAGOE</name>
<organism evidence="2 3">
    <name type="scientific">Saguinus oedipus</name>
    <name type="common">Cotton-top tamarin</name>
    <name type="synonym">Oedipomidas oedipus</name>
    <dbReference type="NCBI Taxonomy" id="9490"/>
    <lineage>
        <taxon>Eukaryota</taxon>
        <taxon>Metazoa</taxon>
        <taxon>Chordata</taxon>
        <taxon>Craniata</taxon>
        <taxon>Vertebrata</taxon>
        <taxon>Euteleostomi</taxon>
        <taxon>Mammalia</taxon>
        <taxon>Eutheria</taxon>
        <taxon>Euarchontoglires</taxon>
        <taxon>Primates</taxon>
        <taxon>Haplorrhini</taxon>
        <taxon>Platyrrhini</taxon>
        <taxon>Cebidae</taxon>
        <taxon>Callitrichinae</taxon>
        <taxon>Saguinus</taxon>
    </lineage>
</organism>
<comment type="caution">
    <text evidence="2">The sequence shown here is derived from an EMBL/GenBank/DDBJ whole genome shotgun (WGS) entry which is preliminary data.</text>
</comment>
<accession>A0ABQ9U7Y6</accession>
<evidence type="ECO:0000256" key="1">
    <source>
        <dbReference type="SAM" id="MobiDB-lite"/>
    </source>
</evidence>
<evidence type="ECO:0000313" key="2">
    <source>
        <dbReference type="EMBL" id="KAK2092895.1"/>
    </source>
</evidence>
<gene>
    <name evidence="2" type="ORF">P7K49_029424</name>
</gene>
<reference evidence="2 3" key="1">
    <citation type="submission" date="2023-05" db="EMBL/GenBank/DDBJ databases">
        <title>B98-5 Cell Line De Novo Hybrid Assembly: An Optical Mapping Approach.</title>
        <authorList>
            <person name="Kananen K."/>
            <person name="Auerbach J.A."/>
            <person name="Kautto E."/>
            <person name="Blachly J.S."/>
        </authorList>
    </citation>
    <scope>NUCLEOTIDE SEQUENCE [LARGE SCALE GENOMIC DNA]</scope>
    <source>
        <strain evidence="2">B95-8</strain>
        <tissue evidence="2">Cell line</tissue>
    </source>
</reference>
<protein>
    <submittedName>
        <fullName evidence="2">Uncharacterized protein</fullName>
    </submittedName>
</protein>
<proteinExistence type="predicted"/>
<dbReference type="EMBL" id="JASSZA010000015">
    <property type="protein sequence ID" value="KAK2092895.1"/>
    <property type="molecule type" value="Genomic_DNA"/>
</dbReference>
<feature type="region of interest" description="Disordered" evidence="1">
    <location>
        <begin position="1"/>
        <end position="50"/>
    </location>
</feature>
<dbReference type="Proteomes" id="UP001266305">
    <property type="component" value="Unassembled WGS sequence"/>
</dbReference>
<feature type="compositionally biased region" description="Basic and acidic residues" evidence="1">
    <location>
        <begin position="1"/>
        <end position="10"/>
    </location>
</feature>